<organism evidence="1 2">
    <name type="scientific">Panicum hallii var. hallii</name>
    <dbReference type="NCBI Taxonomy" id="1504633"/>
    <lineage>
        <taxon>Eukaryota</taxon>
        <taxon>Viridiplantae</taxon>
        <taxon>Streptophyta</taxon>
        <taxon>Embryophyta</taxon>
        <taxon>Tracheophyta</taxon>
        <taxon>Spermatophyta</taxon>
        <taxon>Magnoliopsida</taxon>
        <taxon>Liliopsida</taxon>
        <taxon>Poales</taxon>
        <taxon>Poaceae</taxon>
        <taxon>PACMAD clade</taxon>
        <taxon>Panicoideae</taxon>
        <taxon>Panicodae</taxon>
        <taxon>Paniceae</taxon>
        <taxon>Panicinae</taxon>
        <taxon>Panicum</taxon>
        <taxon>Panicum sect. Panicum</taxon>
    </lineage>
</organism>
<dbReference type="Gramene" id="PUZ71780">
    <property type="protein sequence ID" value="PUZ71780"/>
    <property type="gene ID" value="GQ55_2G341800"/>
</dbReference>
<keyword evidence="2" id="KW-1185">Reference proteome</keyword>
<dbReference type="AlphaFoldDB" id="A0A2T7EVD2"/>
<dbReference type="Proteomes" id="UP000244336">
    <property type="component" value="Chromosome 2"/>
</dbReference>
<evidence type="ECO:0000313" key="1">
    <source>
        <dbReference type="EMBL" id="PUZ71780.1"/>
    </source>
</evidence>
<reference evidence="1 2" key="1">
    <citation type="submission" date="2018-04" db="EMBL/GenBank/DDBJ databases">
        <title>WGS assembly of Panicum hallii var. hallii HAL2.</title>
        <authorList>
            <person name="Lovell J."/>
            <person name="Jenkins J."/>
            <person name="Lowry D."/>
            <person name="Mamidi S."/>
            <person name="Sreedasyam A."/>
            <person name="Weng X."/>
            <person name="Barry K."/>
            <person name="Bonette J."/>
            <person name="Campitelli B."/>
            <person name="Daum C."/>
            <person name="Gordon S."/>
            <person name="Gould B."/>
            <person name="Lipzen A."/>
            <person name="MacQueen A."/>
            <person name="Palacio-Mejia J."/>
            <person name="Plott C."/>
            <person name="Shakirov E."/>
            <person name="Shu S."/>
            <person name="Yoshinaga Y."/>
            <person name="Zane M."/>
            <person name="Rokhsar D."/>
            <person name="Grimwood J."/>
            <person name="Schmutz J."/>
            <person name="Juenger T."/>
        </authorList>
    </citation>
    <scope>NUCLEOTIDE SEQUENCE [LARGE SCALE GENOMIC DNA]</scope>
    <source>
        <strain evidence="2">cv. HAL2</strain>
    </source>
</reference>
<sequence length="147" mass="17172">MDAIMPIGGGDPFGDVHWVRRWLTRQLHLRAHHQPNPLTLDHPARSVLCVFRFSWKRGGTVHARAGRLTSSARATTCTGALRHPLHQHIDPFNAVPLKSFFRSVTIFPDHFFPSSCWWPCYCEDERRHFRFYFRTSFHKFTFILLAG</sequence>
<gene>
    <name evidence="1" type="ORF">GQ55_2G341800</name>
</gene>
<proteinExistence type="predicted"/>
<accession>A0A2T7EVD2</accession>
<protein>
    <submittedName>
        <fullName evidence="1">Uncharacterized protein</fullName>
    </submittedName>
</protein>
<name>A0A2T7EVD2_9POAL</name>
<dbReference type="EMBL" id="CM009750">
    <property type="protein sequence ID" value="PUZ71780.1"/>
    <property type="molecule type" value="Genomic_DNA"/>
</dbReference>
<evidence type="ECO:0000313" key="2">
    <source>
        <dbReference type="Proteomes" id="UP000244336"/>
    </source>
</evidence>